<dbReference type="Proteomes" id="UP000009320">
    <property type="component" value="Unassembled WGS sequence"/>
</dbReference>
<gene>
    <name evidence="1" type="ORF">BN55_09470</name>
</gene>
<accession>I7L9R8</accession>
<comment type="caution">
    <text evidence="1">The sequence shown here is derived from an EMBL/GenBank/DDBJ whole genome shotgun (WGS) entry which is preliminary data.</text>
</comment>
<dbReference type="EMBL" id="CAKE01000004">
    <property type="protein sequence ID" value="CCI81624.1"/>
    <property type="molecule type" value="Genomic_DNA"/>
</dbReference>
<name>I7L9R8_9LACO</name>
<organism evidence="1 2">
    <name type="scientific">Lactobacillus hominis DSM 23910 = CRBIP 24.179</name>
    <dbReference type="NCBI Taxonomy" id="1423758"/>
    <lineage>
        <taxon>Bacteria</taxon>
        <taxon>Bacillati</taxon>
        <taxon>Bacillota</taxon>
        <taxon>Bacilli</taxon>
        <taxon>Lactobacillales</taxon>
        <taxon>Lactobacillaceae</taxon>
        <taxon>Lactobacillus</taxon>
    </lineage>
</organism>
<dbReference type="RefSeq" id="WP_008470447.1">
    <property type="nucleotide sequence ID" value="NZ_AYZP01000001.1"/>
</dbReference>
<proteinExistence type="predicted"/>
<keyword evidence="2" id="KW-1185">Reference proteome</keyword>
<sequence length="84" mass="9798">MTVYDELAQALDKATQVINLDNEDSLTVERDASYRGCYKVRIDWQAGYEGNGLEWMTLKDLYCENIDNVQINKVLAKFREKIFN</sequence>
<reference evidence="1 2" key="1">
    <citation type="submission" date="2012-06" db="EMBL/GenBank/DDBJ databases">
        <title>Draft Genome Sequence of Lactobacillus hominis Strain CRBIP 24.179T, isolated from human intestine.</title>
        <authorList>
            <person name="Cousin S."/>
            <person name="Ma L."/>
            <person name="Bizet C."/>
            <person name="Loux V."/>
            <person name="Bouchier C."/>
            <person name="Clermont D."/>
            <person name="Creno S."/>
        </authorList>
    </citation>
    <scope>NUCLEOTIDE SEQUENCE [LARGE SCALE GENOMIC DNA]</scope>
    <source>
        <strain evidence="2">CRBIP 24.179T</strain>
    </source>
</reference>
<dbReference type="GeneID" id="82846869"/>
<dbReference type="AlphaFoldDB" id="I7L9R8"/>
<dbReference type="STRING" id="1423758.FC41_GL000019"/>
<evidence type="ECO:0000313" key="1">
    <source>
        <dbReference type="EMBL" id="CCI81624.1"/>
    </source>
</evidence>
<dbReference type="PATRIC" id="fig|1423758.3.peg.19"/>
<evidence type="ECO:0000313" key="2">
    <source>
        <dbReference type="Proteomes" id="UP000009320"/>
    </source>
</evidence>
<protein>
    <submittedName>
        <fullName evidence="1">Uncharacterized protein</fullName>
    </submittedName>
</protein>